<organism evidence="2 3">
    <name type="scientific">Botryobasidium botryosum (strain FD-172 SS1)</name>
    <dbReference type="NCBI Taxonomy" id="930990"/>
    <lineage>
        <taxon>Eukaryota</taxon>
        <taxon>Fungi</taxon>
        <taxon>Dikarya</taxon>
        <taxon>Basidiomycota</taxon>
        <taxon>Agaricomycotina</taxon>
        <taxon>Agaricomycetes</taxon>
        <taxon>Cantharellales</taxon>
        <taxon>Botryobasidiaceae</taxon>
        <taxon>Botryobasidium</taxon>
    </lineage>
</organism>
<dbReference type="EMBL" id="KL198050">
    <property type="protein sequence ID" value="KDQ12539.1"/>
    <property type="molecule type" value="Genomic_DNA"/>
</dbReference>
<dbReference type="HOGENOM" id="CLU_564976_0_0_1"/>
<feature type="transmembrane region" description="Helical" evidence="1">
    <location>
        <begin position="26"/>
        <end position="46"/>
    </location>
</feature>
<reference evidence="3" key="1">
    <citation type="journal article" date="2014" name="Proc. Natl. Acad. Sci. U.S.A.">
        <title>Extensive sampling of basidiomycete genomes demonstrates inadequacy of the white-rot/brown-rot paradigm for wood decay fungi.</title>
        <authorList>
            <person name="Riley R."/>
            <person name="Salamov A.A."/>
            <person name="Brown D.W."/>
            <person name="Nagy L.G."/>
            <person name="Floudas D."/>
            <person name="Held B.W."/>
            <person name="Levasseur A."/>
            <person name="Lombard V."/>
            <person name="Morin E."/>
            <person name="Otillar R."/>
            <person name="Lindquist E.A."/>
            <person name="Sun H."/>
            <person name="LaButti K.M."/>
            <person name="Schmutz J."/>
            <person name="Jabbour D."/>
            <person name="Luo H."/>
            <person name="Baker S.E."/>
            <person name="Pisabarro A.G."/>
            <person name="Walton J.D."/>
            <person name="Blanchette R.A."/>
            <person name="Henrissat B."/>
            <person name="Martin F."/>
            <person name="Cullen D."/>
            <person name="Hibbett D.S."/>
            <person name="Grigoriev I.V."/>
        </authorList>
    </citation>
    <scope>NUCLEOTIDE SEQUENCE [LARGE SCALE GENOMIC DNA]</scope>
    <source>
        <strain evidence="3">FD-172 SS1</strain>
    </source>
</reference>
<dbReference type="Proteomes" id="UP000027195">
    <property type="component" value="Unassembled WGS sequence"/>
</dbReference>
<keyword evidence="1" id="KW-0472">Membrane</keyword>
<evidence type="ECO:0000256" key="1">
    <source>
        <dbReference type="SAM" id="Phobius"/>
    </source>
</evidence>
<proteinExistence type="predicted"/>
<evidence type="ECO:0000313" key="2">
    <source>
        <dbReference type="EMBL" id="KDQ12539.1"/>
    </source>
</evidence>
<keyword evidence="3" id="KW-1185">Reference proteome</keyword>
<sequence length="483" mass="55962">MEHDEDTLAQRAEESHTRLGRLYRPFIISFWTVVNPIFSPFLNIWIRMKRARSKVLRVIGADSKVRCLEESLERVSGELAESRMQQAQSDAAWRKKEAQWNQQTAQWNQQTAQWDQQTTQWNQQWDQHRAQWNQRKARWDQKEQGYIGQLEQLRTSLADAQEREGRAVARTRELSGEITTLTVELRDAQAQHASLRDHLQLRDAREPEIIVADFLFIRRQIGKLCYDLTNAITEHIRAAFPDIQTSERATHFEELKEFLGSHSALALSSNGTGRPLEEFVESVLCTRFNESLYHHVLRRFHPMLDSEKEEFIQKMYEDVRATEPQAVSAKWRSVAFKSAALAIDPTYEKRWAHEFATAFKRDTVVALVQFIGGYWVDDMIPQKLFDAAVDIASRARMWHQDVQTNSLALDFRPILVGPGTQFSPEYMSLHEKHRLSTSHPSSHDVLASVGVGLYSSESFGAKKEMETELQLKVDVLTEGFFEQ</sequence>
<keyword evidence="1" id="KW-1133">Transmembrane helix</keyword>
<dbReference type="AlphaFoldDB" id="A0A067MAE3"/>
<protein>
    <submittedName>
        <fullName evidence="2">Uncharacterized protein</fullName>
    </submittedName>
</protein>
<dbReference type="OrthoDB" id="3222645at2759"/>
<keyword evidence="1" id="KW-0812">Transmembrane</keyword>
<dbReference type="STRING" id="930990.A0A067MAE3"/>
<gene>
    <name evidence="2" type="ORF">BOTBODRAFT_34502</name>
</gene>
<accession>A0A067MAE3</accession>
<dbReference type="InParanoid" id="A0A067MAE3"/>
<name>A0A067MAE3_BOTB1</name>
<evidence type="ECO:0000313" key="3">
    <source>
        <dbReference type="Proteomes" id="UP000027195"/>
    </source>
</evidence>